<name>A0AAN8T2R3_SOLBU</name>
<feature type="compositionally biased region" description="Basic residues" evidence="1">
    <location>
        <begin position="1"/>
        <end position="11"/>
    </location>
</feature>
<feature type="compositionally biased region" description="Polar residues" evidence="1">
    <location>
        <begin position="67"/>
        <end position="76"/>
    </location>
</feature>
<dbReference type="EMBL" id="JBANQN010000009">
    <property type="protein sequence ID" value="KAK6780603.1"/>
    <property type="molecule type" value="Genomic_DNA"/>
</dbReference>
<keyword evidence="3" id="KW-1185">Reference proteome</keyword>
<evidence type="ECO:0000313" key="3">
    <source>
        <dbReference type="Proteomes" id="UP001371456"/>
    </source>
</evidence>
<feature type="compositionally biased region" description="Basic and acidic residues" evidence="1">
    <location>
        <begin position="55"/>
        <end position="66"/>
    </location>
</feature>
<evidence type="ECO:0000256" key="1">
    <source>
        <dbReference type="SAM" id="MobiDB-lite"/>
    </source>
</evidence>
<comment type="caution">
    <text evidence="2">The sequence shown here is derived from an EMBL/GenBank/DDBJ whole genome shotgun (WGS) entry which is preliminary data.</text>
</comment>
<reference evidence="2 3" key="1">
    <citation type="submission" date="2024-02" db="EMBL/GenBank/DDBJ databases">
        <title>de novo genome assembly of Solanum bulbocastanum strain 11H21.</title>
        <authorList>
            <person name="Hosaka A.J."/>
        </authorList>
    </citation>
    <scope>NUCLEOTIDE SEQUENCE [LARGE SCALE GENOMIC DNA]</scope>
    <source>
        <tissue evidence="2">Young leaves</tissue>
    </source>
</reference>
<feature type="region of interest" description="Disordered" evidence="1">
    <location>
        <begin position="1"/>
        <end position="105"/>
    </location>
</feature>
<organism evidence="2 3">
    <name type="scientific">Solanum bulbocastanum</name>
    <name type="common">Wild potato</name>
    <dbReference type="NCBI Taxonomy" id="147425"/>
    <lineage>
        <taxon>Eukaryota</taxon>
        <taxon>Viridiplantae</taxon>
        <taxon>Streptophyta</taxon>
        <taxon>Embryophyta</taxon>
        <taxon>Tracheophyta</taxon>
        <taxon>Spermatophyta</taxon>
        <taxon>Magnoliopsida</taxon>
        <taxon>eudicotyledons</taxon>
        <taxon>Gunneridae</taxon>
        <taxon>Pentapetalae</taxon>
        <taxon>asterids</taxon>
        <taxon>lamiids</taxon>
        <taxon>Solanales</taxon>
        <taxon>Solanaceae</taxon>
        <taxon>Solanoideae</taxon>
        <taxon>Solaneae</taxon>
        <taxon>Solanum</taxon>
    </lineage>
</organism>
<accession>A0AAN8T2R3</accession>
<proteinExistence type="predicted"/>
<gene>
    <name evidence="2" type="ORF">RDI58_022787</name>
</gene>
<dbReference type="AlphaFoldDB" id="A0AAN8T2R3"/>
<evidence type="ECO:0000313" key="2">
    <source>
        <dbReference type="EMBL" id="KAK6780603.1"/>
    </source>
</evidence>
<dbReference type="Proteomes" id="UP001371456">
    <property type="component" value="Unassembled WGS sequence"/>
</dbReference>
<sequence length="133" mass="14674">MNGKGRGRTKGRGMFQGSLGNENIGNGREMPQQNRMNEGLNRGRGRGRRMPQGRQENENTGNEKEMSQQNQMNEGTNKGRGRGIGMPQENHENESTSGGQSSRPFKWPRMVGFGVLVGDNGFTTVNVSTTPNY</sequence>
<protein>
    <submittedName>
        <fullName evidence="2">Uncharacterized protein</fullName>
    </submittedName>
</protein>